<reference evidence="2" key="1">
    <citation type="submission" date="2022-04" db="EMBL/GenBank/DDBJ databases">
        <title>Carnegiea gigantea Genome sequencing and assembly v2.</title>
        <authorList>
            <person name="Copetti D."/>
            <person name="Sanderson M.J."/>
            <person name="Burquez A."/>
            <person name="Wojciechowski M.F."/>
        </authorList>
    </citation>
    <scope>NUCLEOTIDE SEQUENCE</scope>
    <source>
        <strain evidence="2">SGP5-SGP5p</strain>
        <tissue evidence="2">Aerial part</tissue>
    </source>
</reference>
<sequence length="188" mass="21284">MDVMPSNVMPVNYDSEPGNEVNNKAKRQRGVTVTCKRKARTLLCVGDENETVSHIEATPNNADNQGLLRHRMAPGGFLNLVERLDYEQWSTIMDTEFREILAVRTRLVPKRLARWSLEKYDLRDTSLNLPNGQLIYEEDVHVTLGLPMGPIEISEAEVDLQQYLKELDEVQDQQGISIESSTTAAAKE</sequence>
<comment type="caution">
    <text evidence="2">The sequence shown here is derived from an EMBL/GenBank/DDBJ whole genome shotgun (WGS) entry which is preliminary data.</text>
</comment>
<dbReference type="EMBL" id="JAKOGI010003081">
    <property type="protein sequence ID" value="KAJ8420867.1"/>
    <property type="molecule type" value="Genomic_DNA"/>
</dbReference>
<accession>A0A9Q1GKC5</accession>
<evidence type="ECO:0000313" key="2">
    <source>
        <dbReference type="EMBL" id="KAJ8420867.1"/>
    </source>
</evidence>
<gene>
    <name evidence="2" type="ORF">Cgig2_010210</name>
</gene>
<protein>
    <submittedName>
        <fullName evidence="2">Uncharacterized protein</fullName>
    </submittedName>
</protein>
<keyword evidence="3" id="KW-1185">Reference proteome</keyword>
<dbReference type="Proteomes" id="UP001153076">
    <property type="component" value="Unassembled WGS sequence"/>
</dbReference>
<dbReference type="AlphaFoldDB" id="A0A9Q1GKC5"/>
<evidence type="ECO:0000313" key="3">
    <source>
        <dbReference type="Proteomes" id="UP001153076"/>
    </source>
</evidence>
<organism evidence="2 3">
    <name type="scientific">Carnegiea gigantea</name>
    <dbReference type="NCBI Taxonomy" id="171969"/>
    <lineage>
        <taxon>Eukaryota</taxon>
        <taxon>Viridiplantae</taxon>
        <taxon>Streptophyta</taxon>
        <taxon>Embryophyta</taxon>
        <taxon>Tracheophyta</taxon>
        <taxon>Spermatophyta</taxon>
        <taxon>Magnoliopsida</taxon>
        <taxon>eudicotyledons</taxon>
        <taxon>Gunneridae</taxon>
        <taxon>Pentapetalae</taxon>
        <taxon>Caryophyllales</taxon>
        <taxon>Cactineae</taxon>
        <taxon>Cactaceae</taxon>
        <taxon>Cactoideae</taxon>
        <taxon>Echinocereeae</taxon>
        <taxon>Carnegiea</taxon>
    </lineage>
</organism>
<dbReference type="OrthoDB" id="1001981at2759"/>
<feature type="region of interest" description="Disordered" evidence="1">
    <location>
        <begin position="1"/>
        <end position="22"/>
    </location>
</feature>
<proteinExistence type="predicted"/>
<evidence type="ECO:0000256" key="1">
    <source>
        <dbReference type="SAM" id="MobiDB-lite"/>
    </source>
</evidence>
<name>A0A9Q1GKC5_9CARY</name>